<evidence type="ECO:0000256" key="2">
    <source>
        <dbReference type="ARBA" id="ARBA00022448"/>
    </source>
</evidence>
<dbReference type="Pfam" id="PF00234">
    <property type="entry name" value="Tryp_alpha_amyl"/>
    <property type="match status" value="1"/>
</dbReference>
<dbReference type="InterPro" id="IPR036312">
    <property type="entry name" value="Bifun_inhib/LTP/seed_sf"/>
</dbReference>
<reference evidence="7" key="1">
    <citation type="submission" date="2023-02" db="EMBL/GenBank/DDBJ databases">
        <title>Genome of toxic invasive species Heracleum sosnowskyi carries increased number of genes despite the absence of recent whole-genome duplications.</title>
        <authorList>
            <person name="Schelkunov M."/>
            <person name="Shtratnikova V."/>
            <person name="Makarenko M."/>
            <person name="Klepikova A."/>
            <person name="Omelchenko D."/>
            <person name="Novikova G."/>
            <person name="Obukhova E."/>
            <person name="Bogdanov V."/>
            <person name="Penin A."/>
            <person name="Logacheva M."/>
        </authorList>
    </citation>
    <scope>NUCLEOTIDE SEQUENCE</scope>
    <source>
        <strain evidence="7">Hsosn_3</strain>
        <tissue evidence="7">Leaf</tissue>
    </source>
</reference>
<name>A0AAD8MKQ5_9APIA</name>
<keyword evidence="5" id="KW-0732">Signal</keyword>
<organism evidence="7 8">
    <name type="scientific">Heracleum sosnowskyi</name>
    <dbReference type="NCBI Taxonomy" id="360622"/>
    <lineage>
        <taxon>Eukaryota</taxon>
        <taxon>Viridiplantae</taxon>
        <taxon>Streptophyta</taxon>
        <taxon>Embryophyta</taxon>
        <taxon>Tracheophyta</taxon>
        <taxon>Spermatophyta</taxon>
        <taxon>Magnoliopsida</taxon>
        <taxon>eudicotyledons</taxon>
        <taxon>Gunneridae</taxon>
        <taxon>Pentapetalae</taxon>
        <taxon>asterids</taxon>
        <taxon>campanulids</taxon>
        <taxon>Apiales</taxon>
        <taxon>Apiaceae</taxon>
        <taxon>Apioideae</taxon>
        <taxon>apioid superclade</taxon>
        <taxon>Tordylieae</taxon>
        <taxon>Tordyliinae</taxon>
        <taxon>Heracleum</taxon>
    </lineage>
</organism>
<evidence type="ECO:0000256" key="1">
    <source>
        <dbReference type="ARBA" id="ARBA00009748"/>
    </source>
</evidence>
<dbReference type="AlphaFoldDB" id="A0AAD8MKQ5"/>
<dbReference type="PROSITE" id="PS00597">
    <property type="entry name" value="PLANT_LTP"/>
    <property type="match status" value="1"/>
</dbReference>
<dbReference type="SUPFAM" id="SSF47699">
    <property type="entry name" value="Bifunctional inhibitor/lipid-transfer protein/seed storage 2S albumin"/>
    <property type="match status" value="1"/>
</dbReference>
<evidence type="ECO:0000256" key="5">
    <source>
        <dbReference type="SAM" id="SignalP"/>
    </source>
</evidence>
<dbReference type="SMART" id="SM00499">
    <property type="entry name" value="AAI"/>
    <property type="match status" value="1"/>
</dbReference>
<keyword evidence="2 4" id="KW-0813">Transport</keyword>
<dbReference type="Proteomes" id="UP001237642">
    <property type="component" value="Unassembled WGS sequence"/>
</dbReference>
<sequence>MKNLFVSMFVLLSVLFLVAQVTEAAVSCGTVTMKAAPCLNYAKGTDSAPSAQCCTGLTALATSAKTLDDKKAICNCMKNAVKNIKGVQDKYLSQIPTACKIKINFPVSLSVNCDKIN</sequence>
<reference evidence="7" key="2">
    <citation type="submission" date="2023-05" db="EMBL/GenBank/DDBJ databases">
        <authorList>
            <person name="Schelkunov M.I."/>
        </authorList>
    </citation>
    <scope>NUCLEOTIDE SEQUENCE</scope>
    <source>
        <strain evidence="7">Hsosn_3</strain>
        <tissue evidence="7">Leaf</tissue>
    </source>
</reference>
<feature type="signal peptide" evidence="5">
    <location>
        <begin position="1"/>
        <end position="24"/>
    </location>
</feature>
<evidence type="ECO:0000313" key="7">
    <source>
        <dbReference type="EMBL" id="KAK1375663.1"/>
    </source>
</evidence>
<dbReference type="GO" id="GO:0006869">
    <property type="term" value="P:lipid transport"/>
    <property type="evidence" value="ECO:0007669"/>
    <property type="project" value="InterPro"/>
</dbReference>
<keyword evidence="3 4" id="KW-0446">Lipid-binding</keyword>
<protein>
    <recommendedName>
        <fullName evidence="4">Non-specific lipid-transfer protein</fullName>
    </recommendedName>
</protein>
<dbReference type="Gene3D" id="1.10.110.10">
    <property type="entry name" value="Plant lipid-transfer and hydrophobic proteins"/>
    <property type="match status" value="1"/>
</dbReference>
<dbReference type="PRINTS" id="PR00382">
    <property type="entry name" value="LIPIDTRNSFER"/>
</dbReference>
<gene>
    <name evidence="7" type="ORF">POM88_031856</name>
</gene>
<dbReference type="EMBL" id="JAUIZM010000007">
    <property type="protein sequence ID" value="KAK1375663.1"/>
    <property type="molecule type" value="Genomic_DNA"/>
</dbReference>
<comment type="function">
    <text evidence="4">Plant non-specific lipid-transfer proteins transfer phospholipids as well as galactolipids across membranes. May play a role in wax or cutin deposition in the cell walls of expanding epidermal cells and certain secretory tissues.</text>
</comment>
<dbReference type="PANTHER" id="PTHR33076">
    <property type="entry name" value="NON-SPECIFIC LIPID-TRANSFER PROTEIN 2-RELATED"/>
    <property type="match status" value="1"/>
</dbReference>
<evidence type="ECO:0000256" key="3">
    <source>
        <dbReference type="ARBA" id="ARBA00023121"/>
    </source>
</evidence>
<comment type="similarity">
    <text evidence="1 4">Belongs to the plant LTP family.</text>
</comment>
<evidence type="ECO:0000256" key="4">
    <source>
        <dbReference type="RuleBase" id="RU000628"/>
    </source>
</evidence>
<evidence type="ECO:0000259" key="6">
    <source>
        <dbReference type="SMART" id="SM00499"/>
    </source>
</evidence>
<feature type="domain" description="Bifunctional inhibitor/plant lipid transfer protein/seed storage helical" evidence="6">
    <location>
        <begin position="28"/>
        <end position="113"/>
    </location>
</feature>
<accession>A0AAD8MKQ5</accession>
<keyword evidence="8" id="KW-1185">Reference proteome</keyword>
<dbReference type="InterPro" id="IPR016140">
    <property type="entry name" value="Bifunc_inhib/LTP/seed_store"/>
</dbReference>
<dbReference type="InterPro" id="IPR000528">
    <property type="entry name" value="Plant_nsLTP"/>
</dbReference>
<proteinExistence type="inferred from homology"/>
<feature type="chain" id="PRO_5042173800" description="Non-specific lipid-transfer protein" evidence="5">
    <location>
        <begin position="25"/>
        <end position="117"/>
    </location>
</feature>
<dbReference type="GO" id="GO:0008289">
    <property type="term" value="F:lipid binding"/>
    <property type="evidence" value="ECO:0007669"/>
    <property type="project" value="UniProtKB-KW"/>
</dbReference>
<evidence type="ECO:0000313" key="8">
    <source>
        <dbReference type="Proteomes" id="UP001237642"/>
    </source>
</evidence>
<comment type="caution">
    <text evidence="7">The sequence shown here is derived from an EMBL/GenBank/DDBJ whole genome shotgun (WGS) entry which is preliminary data.</text>
</comment>
<dbReference type="CDD" id="cd01960">
    <property type="entry name" value="nsLTP1"/>
    <property type="match status" value="1"/>
</dbReference>